<dbReference type="GO" id="GO:0019684">
    <property type="term" value="P:photosynthesis, light reaction"/>
    <property type="evidence" value="ECO:0007669"/>
    <property type="project" value="UniProtKB-UniRule"/>
</dbReference>
<evidence type="ECO:0000256" key="12">
    <source>
        <dbReference type="HAMAP-Rule" id="MF_01378"/>
    </source>
</evidence>
<sequence length="171" mass="18722" precursor="true">MPHFFGRTMLKRSILLALATVVFTFQMLVGSAFAVELDKDTRTVKKNEAGDTMVLSIKQVQQGKRLFVNTCSQCHPGGITKTDPNVGLEPEALAGATPPRDNVEALVDYLKDPTSYDGEVSIAEFHPSLKSADIFTEMRNLSEDDLAAIAGYILIQPKVQGIKWGGGKIYF</sequence>
<keyword evidence="5 12" id="KW-0349">Heme</keyword>
<dbReference type="GO" id="GO:0005506">
    <property type="term" value="F:iron ion binding"/>
    <property type="evidence" value="ECO:0007669"/>
    <property type="project" value="InterPro"/>
</dbReference>
<proteinExistence type="inferred from homology"/>
<dbReference type="SUPFAM" id="SSF46626">
    <property type="entry name" value="Cytochrome c"/>
    <property type="match status" value="1"/>
</dbReference>
<comment type="similarity">
    <text evidence="2 12">Belongs to the cytochrome c family. PsbV subfamily.</text>
</comment>
<dbReference type="NCBIfam" id="TIGR03045">
    <property type="entry name" value="PS_II_C550"/>
    <property type="match status" value="1"/>
</dbReference>
<evidence type="ECO:0000256" key="9">
    <source>
        <dbReference type="ARBA" id="ARBA00023078"/>
    </source>
</evidence>
<reference evidence="14" key="1">
    <citation type="submission" date="2019-10" db="EMBL/GenBank/DDBJ databases">
        <title>Draft genome sequece of Microseira wollei NIES-4236.</title>
        <authorList>
            <person name="Yamaguchi H."/>
            <person name="Suzuki S."/>
            <person name="Kawachi M."/>
        </authorList>
    </citation>
    <scope>NUCLEOTIDE SEQUENCE</scope>
    <source>
        <strain evidence="14">NIES-4236</strain>
    </source>
</reference>
<dbReference type="InterPro" id="IPR009056">
    <property type="entry name" value="Cyt_c-like_dom"/>
</dbReference>
<feature type="chain" id="PRO_5043063838" description="Photosystem II extrinsic protein V" evidence="12">
    <location>
        <begin position="35"/>
        <end position="171"/>
    </location>
</feature>
<protein>
    <recommendedName>
        <fullName evidence="12">Photosystem II extrinsic protein V</fullName>
        <shortName evidence="12">PsbV</shortName>
    </recommendedName>
    <alternativeName>
        <fullName evidence="12">Cytochrome c-550</fullName>
    </alternativeName>
    <alternativeName>
        <fullName evidence="12">Cytochrome c550</fullName>
    </alternativeName>
    <alternativeName>
        <fullName evidence="12">Low-potential cytochrome c</fullName>
    </alternativeName>
</protein>
<dbReference type="PIRSF" id="PIRSF005890">
    <property type="entry name" value="Phot_II_cyt_c550"/>
    <property type="match status" value="1"/>
</dbReference>
<evidence type="ECO:0000256" key="7">
    <source>
        <dbReference type="ARBA" id="ARBA00022982"/>
    </source>
</evidence>
<keyword evidence="7 12" id="KW-0249">Electron transport</keyword>
<evidence type="ECO:0000256" key="6">
    <source>
        <dbReference type="ARBA" id="ARBA00022723"/>
    </source>
</evidence>
<dbReference type="GO" id="GO:0009523">
    <property type="term" value="C:photosystem II"/>
    <property type="evidence" value="ECO:0007669"/>
    <property type="project" value="UniProtKB-KW"/>
</dbReference>
<feature type="signal peptide" evidence="12">
    <location>
        <begin position="1"/>
        <end position="34"/>
    </location>
</feature>
<feature type="binding site" description="covalent" evidence="12">
    <location>
        <position position="74"/>
    </location>
    <ligand>
        <name>heme c</name>
        <dbReference type="ChEBI" id="CHEBI:61717"/>
    </ligand>
</feature>
<comment type="cofactor">
    <cofactor evidence="12">
        <name>heme c</name>
        <dbReference type="ChEBI" id="CHEBI:61717"/>
    </cofactor>
    <text evidence="12">Binds 1 heme c group covalently per subunit.</text>
</comment>
<keyword evidence="4 12" id="KW-0602">Photosynthesis</keyword>
<dbReference type="GO" id="GO:0009055">
    <property type="term" value="F:electron transfer activity"/>
    <property type="evidence" value="ECO:0007669"/>
    <property type="project" value="InterPro"/>
</dbReference>
<dbReference type="InterPro" id="IPR017851">
    <property type="entry name" value="PsbV_cyt_c550"/>
</dbReference>
<dbReference type="HAMAP" id="MF_01378">
    <property type="entry name" value="PSII_Cyt550"/>
    <property type="match status" value="1"/>
</dbReference>
<evidence type="ECO:0000313" key="15">
    <source>
        <dbReference type="Proteomes" id="UP001050975"/>
    </source>
</evidence>
<dbReference type="InterPro" id="IPR036909">
    <property type="entry name" value="Cyt_c-like_dom_sf"/>
</dbReference>
<evidence type="ECO:0000256" key="1">
    <source>
        <dbReference type="ARBA" id="ARBA00004170"/>
    </source>
</evidence>
<keyword evidence="10 12" id="KW-0472">Membrane</keyword>
<keyword evidence="3 12" id="KW-0813">Transport</keyword>
<dbReference type="Proteomes" id="UP001050975">
    <property type="component" value="Unassembled WGS sequence"/>
</dbReference>
<name>A0AAV3XDG4_9CYAN</name>
<keyword evidence="11 12" id="KW-0604">Photosystem II</keyword>
<evidence type="ECO:0000256" key="11">
    <source>
        <dbReference type="ARBA" id="ARBA00023276"/>
    </source>
</evidence>
<gene>
    <name evidence="12" type="primary">psbV</name>
    <name evidence="14" type="ORF">MiSe_53780</name>
</gene>
<dbReference type="InterPro" id="IPR016003">
    <property type="entry name" value="PsbV_cyt_c550-like"/>
</dbReference>
<comment type="function">
    <text evidence="12">One of the extrinsic, lumenal subunits of photosystem II (PSII). PSII is a light-driven water plastoquinone oxidoreductase, using light energy to abstract electrons from H(2)O, generating a proton gradient subsequently used for ATP formation. The extrinsic proteins stabilize the structure of photosystem II oxygen-evolving complex (OEC), the ion environment of oxygen evolution and protect the OEC against heat-induced inactivation. Low-potential cytochrome c that plays a role in the OEC of PSII.</text>
</comment>
<dbReference type="Pfam" id="PF14495">
    <property type="entry name" value="Cytochrom_C550"/>
    <property type="match status" value="1"/>
</dbReference>
<feature type="binding site" description="covalent" evidence="12">
    <location>
        <position position="71"/>
    </location>
    <ligand>
        <name>heme c</name>
        <dbReference type="ChEBI" id="CHEBI:61717"/>
    </ligand>
</feature>
<comment type="subcellular location">
    <subcellularLocation>
        <location evidence="12">Cellular thylakoid membrane</location>
        <topology evidence="12">Peripheral membrane protein</topology>
        <orientation evidence="12">Lumenal side</orientation>
    </subcellularLocation>
    <subcellularLocation>
        <location evidence="1">Membrane</location>
        <topology evidence="1">Peripheral membrane protein</topology>
    </subcellularLocation>
    <text evidence="12">Associated with photosystem II at the lumenal side of the thylakoid membrane.</text>
</comment>
<keyword evidence="15" id="KW-1185">Reference proteome</keyword>
<evidence type="ECO:0000256" key="8">
    <source>
        <dbReference type="ARBA" id="ARBA00023004"/>
    </source>
</evidence>
<feature type="domain" description="Cytochrome c" evidence="13">
    <location>
        <begin position="58"/>
        <end position="157"/>
    </location>
</feature>
<keyword evidence="12" id="KW-0732">Signal</keyword>
<dbReference type="Gene3D" id="1.10.760.10">
    <property type="entry name" value="Cytochrome c-like domain"/>
    <property type="match status" value="1"/>
</dbReference>
<dbReference type="GO" id="GO:0022904">
    <property type="term" value="P:respiratory electron transport chain"/>
    <property type="evidence" value="ECO:0007669"/>
    <property type="project" value="InterPro"/>
</dbReference>
<evidence type="ECO:0000256" key="10">
    <source>
        <dbReference type="ARBA" id="ARBA00023136"/>
    </source>
</evidence>
<evidence type="ECO:0000256" key="3">
    <source>
        <dbReference type="ARBA" id="ARBA00022448"/>
    </source>
</evidence>
<dbReference type="GO" id="GO:0031676">
    <property type="term" value="C:plasma membrane-derived thylakoid membrane"/>
    <property type="evidence" value="ECO:0007669"/>
    <property type="project" value="UniProtKB-SubCell"/>
</dbReference>
<keyword evidence="8 12" id="KW-0408">Iron</keyword>
<feature type="binding site" description="axial binding residue" evidence="12">
    <location>
        <position position="126"/>
    </location>
    <ligand>
        <name>heme c</name>
        <dbReference type="ChEBI" id="CHEBI:61717"/>
    </ligand>
    <ligandPart>
        <name>Fe</name>
        <dbReference type="ChEBI" id="CHEBI:18248"/>
    </ligandPart>
</feature>
<dbReference type="PROSITE" id="PS51007">
    <property type="entry name" value="CYTC"/>
    <property type="match status" value="1"/>
</dbReference>
<keyword evidence="6 12" id="KW-0479">Metal-binding</keyword>
<dbReference type="AlphaFoldDB" id="A0AAV3XDG4"/>
<evidence type="ECO:0000259" key="13">
    <source>
        <dbReference type="PROSITE" id="PS51007"/>
    </source>
</evidence>
<dbReference type="EMBL" id="BLAY01000094">
    <property type="protein sequence ID" value="GET40568.1"/>
    <property type="molecule type" value="Genomic_DNA"/>
</dbReference>
<evidence type="ECO:0000256" key="2">
    <source>
        <dbReference type="ARBA" id="ARBA00010433"/>
    </source>
</evidence>
<dbReference type="GO" id="GO:0020037">
    <property type="term" value="F:heme binding"/>
    <property type="evidence" value="ECO:0007669"/>
    <property type="project" value="InterPro"/>
</dbReference>
<organism evidence="14 15">
    <name type="scientific">Microseira wollei NIES-4236</name>
    <dbReference type="NCBI Taxonomy" id="2530354"/>
    <lineage>
        <taxon>Bacteria</taxon>
        <taxon>Bacillati</taxon>
        <taxon>Cyanobacteriota</taxon>
        <taxon>Cyanophyceae</taxon>
        <taxon>Oscillatoriophycideae</taxon>
        <taxon>Aerosakkonematales</taxon>
        <taxon>Aerosakkonemataceae</taxon>
        <taxon>Microseira</taxon>
    </lineage>
</organism>
<comment type="subunit">
    <text evidence="12">PSII is composed of 1 copy each of membrane proteins PsbA, PsbB, PsbC, PsbD, PsbE, PsbF, PsbH, PsbI, PsbJ, PsbK, PsbL, PsbM, PsbT, PsbX, PsbY, PsbZ, Psb30/Ycf12, peripheral proteins PsbO, CyanoQ (PsbQ), PsbU, PsbV and a large number of cofactors. It forms dimeric complexes.</text>
</comment>
<feature type="binding site" description="axial binding residue" evidence="12">
    <location>
        <position position="75"/>
    </location>
    <ligand>
        <name>heme c</name>
        <dbReference type="ChEBI" id="CHEBI:61717"/>
    </ligand>
    <ligandPart>
        <name>Fe</name>
        <dbReference type="ChEBI" id="CHEBI:18248"/>
    </ligandPart>
</feature>
<comment type="caution">
    <text evidence="14">The sequence shown here is derived from an EMBL/GenBank/DDBJ whole genome shotgun (WGS) entry which is preliminary data.</text>
</comment>
<dbReference type="InterPro" id="IPR029490">
    <property type="entry name" value="Cytochrom_C550"/>
</dbReference>
<evidence type="ECO:0000313" key="14">
    <source>
        <dbReference type="EMBL" id="GET40568.1"/>
    </source>
</evidence>
<evidence type="ECO:0000256" key="4">
    <source>
        <dbReference type="ARBA" id="ARBA00022531"/>
    </source>
</evidence>
<evidence type="ECO:0000256" key="5">
    <source>
        <dbReference type="ARBA" id="ARBA00022617"/>
    </source>
</evidence>
<keyword evidence="9 12" id="KW-0793">Thylakoid</keyword>
<accession>A0AAV3XDG4</accession>